<evidence type="ECO:0000256" key="10">
    <source>
        <dbReference type="ARBA" id="ARBA00047979"/>
    </source>
</evidence>
<keyword evidence="6 11" id="KW-0735">Signal-anchor</keyword>
<dbReference type="InterPro" id="IPR029044">
    <property type="entry name" value="Nucleotide-diphossugar_trans"/>
</dbReference>
<dbReference type="GO" id="GO:0015018">
    <property type="term" value="F:galactosylgalactosylxylosylprotein 3-beta-glucuronosyltransferase activity"/>
    <property type="evidence" value="ECO:0007669"/>
    <property type="project" value="UniProtKB-UniRule"/>
</dbReference>
<dbReference type="PANTHER" id="PTHR10896">
    <property type="entry name" value="GALACTOSYLGALACTOSYLXYLOSYLPROTEIN 3-BETA-GLUCURONOSYLTRANSFERASE BETA-1,3-GLUCURONYLTRANSFERASE"/>
    <property type="match status" value="1"/>
</dbReference>
<evidence type="ECO:0000256" key="6">
    <source>
        <dbReference type="ARBA" id="ARBA00022968"/>
    </source>
</evidence>
<evidence type="ECO:0000256" key="11">
    <source>
        <dbReference type="RuleBase" id="RU363127"/>
    </source>
</evidence>
<keyword evidence="11" id="KW-0479">Metal-binding</keyword>
<keyword evidence="13" id="KW-1185">Reference proteome</keyword>
<comment type="pathway">
    <text evidence="11">Protein modification; protein glycosylation.</text>
</comment>
<comment type="caution">
    <text evidence="11">Lacks conserved residue(s) required for the propagation of feature annotation.</text>
</comment>
<keyword evidence="4 11" id="KW-0808">Transferase</keyword>
<dbReference type="SUPFAM" id="SSF53448">
    <property type="entry name" value="Nucleotide-diphospho-sugar transferases"/>
    <property type="match status" value="1"/>
</dbReference>
<feature type="transmembrane region" description="Helical" evidence="11">
    <location>
        <begin position="60"/>
        <end position="84"/>
    </location>
</feature>
<dbReference type="Gene3D" id="3.90.550.10">
    <property type="entry name" value="Spore Coat Polysaccharide Biosynthesis Protein SpsA, Chain A"/>
    <property type="match status" value="1"/>
</dbReference>
<comment type="caution">
    <text evidence="12">The sequence shown here is derived from an EMBL/GenBank/DDBJ whole genome shotgun (WGS) entry which is preliminary data.</text>
</comment>
<evidence type="ECO:0000256" key="5">
    <source>
        <dbReference type="ARBA" id="ARBA00022692"/>
    </source>
</evidence>
<dbReference type="PANTHER" id="PTHR10896:SF50">
    <property type="entry name" value="GALACTOSYLGALACTOSYLXYLOSYLPROTEIN 3-BETA-GLUCURONOSYLTRANSFERASE P"/>
    <property type="match status" value="1"/>
</dbReference>
<evidence type="ECO:0000256" key="3">
    <source>
        <dbReference type="ARBA" id="ARBA00012641"/>
    </source>
</evidence>
<dbReference type="Pfam" id="PF03360">
    <property type="entry name" value="Glyco_transf_43"/>
    <property type="match status" value="1"/>
</dbReference>
<reference evidence="12 13" key="1">
    <citation type="submission" date="2015-12" db="EMBL/GenBank/DDBJ databases">
        <title>The genome of Folsomia candida.</title>
        <authorList>
            <person name="Faddeeva A."/>
            <person name="Derks M.F."/>
            <person name="Anvar Y."/>
            <person name="Smit S."/>
            <person name="Van Straalen N."/>
            <person name="Roelofs D."/>
        </authorList>
    </citation>
    <scope>NUCLEOTIDE SEQUENCE [LARGE SCALE GENOMIC DNA]</scope>
    <source>
        <strain evidence="12 13">VU population</strain>
        <tissue evidence="12">Whole body</tissue>
    </source>
</reference>
<dbReference type="UniPathway" id="UPA00378"/>
<evidence type="ECO:0000256" key="9">
    <source>
        <dbReference type="ARBA" id="ARBA00023180"/>
    </source>
</evidence>
<comment type="cofactor">
    <cofactor evidence="11">
        <name>Mn(2+)</name>
        <dbReference type="ChEBI" id="CHEBI:29035"/>
    </cofactor>
</comment>
<evidence type="ECO:0000313" key="12">
    <source>
        <dbReference type="EMBL" id="OXA50619.1"/>
    </source>
</evidence>
<proteinExistence type="inferred from homology"/>
<dbReference type="GO" id="GO:0005975">
    <property type="term" value="P:carbohydrate metabolic process"/>
    <property type="evidence" value="ECO:0007669"/>
    <property type="project" value="TreeGrafter"/>
</dbReference>
<comment type="catalytic activity">
    <reaction evidence="10 11">
        <text>3-O-(beta-D-galactosyl-(1-&gt;3)-beta-D-galactosyl-(1-&gt;4)-beta-D-xylosyl)-L-seryl-[protein] + UDP-alpha-D-glucuronate = 3-O-(beta-D-GlcA-(1-&gt;3)-beta-D-Gal-(1-&gt;3)-beta-D-Gal-(1-&gt;4)-beta-D-Xyl)-L-seryl-[protein] + UDP + H(+)</text>
        <dbReference type="Rhea" id="RHEA:24168"/>
        <dbReference type="Rhea" id="RHEA-COMP:12571"/>
        <dbReference type="Rhea" id="RHEA-COMP:12573"/>
        <dbReference type="ChEBI" id="CHEBI:15378"/>
        <dbReference type="ChEBI" id="CHEBI:58052"/>
        <dbReference type="ChEBI" id="CHEBI:58223"/>
        <dbReference type="ChEBI" id="CHEBI:132090"/>
        <dbReference type="ChEBI" id="CHEBI:132093"/>
        <dbReference type="EC" id="2.4.1.135"/>
    </reaction>
</comment>
<feature type="transmembrane region" description="Helical" evidence="11">
    <location>
        <begin position="12"/>
        <end position="39"/>
    </location>
</feature>
<dbReference type="AlphaFoldDB" id="A0A226DZH6"/>
<accession>A0A226DZH6</accession>
<comment type="similarity">
    <text evidence="2 11">Belongs to the glycosyltransferase 43 family.</text>
</comment>
<sequence length="406" mass="46133">MTLDDNETKALLTIMTLLVGLCSILILVMITLLILTFGYPSFHHRKCPQFSSKLRKLKTFAVPQGYCRLIGGAFLAGLLISSIVQFSSSIRKDEIWTGQEDKLVFITTTQFALDQVATLTKIAQSLYPVRNDGVLWVIVSLTEEEDLIRTSKAGEGKLRMPRNWAESTKKEAHLNILNKTLTRFRVPFVLLEKGFVSNLTLDDNDRNFDWSAAGVQWALDNVQDGVLMLGTETWSYHHRIFKEVMRTRLASTWPVGLGKWAGFSAPIWSNNSNSVTGYFDGDFDDQGNSNNEIPLLSGGTAVRIQHLRKKNRRVGNLVKVILNGYPVTLQDLEIPFHKIELLGNKGTQILVWRTESLQQPFPATLRLKPGYTNSNMVTLWKNFFTVMYDQIPVDEKYRDKNYSSYL</sequence>
<keyword evidence="7 11" id="KW-1133">Transmembrane helix</keyword>
<dbReference type="InterPro" id="IPR005027">
    <property type="entry name" value="Glyco_trans_43"/>
</dbReference>
<dbReference type="GO" id="GO:0050650">
    <property type="term" value="P:chondroitin sulfate proteoglycan biosynthetic process"/>
    <property type="evidence" value="ECO:0007669"/>
    <property type="project" value="TreeGrafter"/>
</dbReference>
<evidence type="ECO:0000256" key="1">
    <source>
        <dbReference type="ARBA" id="ARBA00004606"/>
    </source>
</evidence>
<keyword evidence="5 11" id="KW-0812">Transmembrane</keyword>
<keyword evidence="11" id="KW-0333">Golgi apparatus</keyword>
<dbReference type="GO" id="GO:0000139">
    <property type="term" value="C:Golgi membrane"/>
    <property type="evidence" value="ECO:0007669"/>
    <property type="project" value="UniProtKB-SubCell"/>
</dbReference>
<name>A0A226DZH6_FOLCA</name>
<protein>
    <recommendedName>
        <fullName evidence="3 11">Galactosylgalactosylxylosylprotein 3-beta-glucuronosyltransferase</fullName>
        <ecNumber evidence="3 11">2.4.1.135</ecNumber>
    </recommendedName>
</protein>
<evidence type="ECO:0000256" key="4">
    <source>
        <dbReference type="ARBA" id="ARBA00022679"/>
    </source>
</evidence>
<evidence type="ECO:0000256" key="8">
    <source>
        <dbReference type="ARBA" id="ARBA00023136"/>
    </source>
</evidence>
<gene>
    <name evidence="12" type="ORF">Fcan01_14548</name>
</gene>
<dbReference type="GO" id="GO:0046872">
    <property type="term" value="F:metal ion binding"/>
    <property type="evidence" value="ECO:0007669"/>
    <property type="project" value="UniProtKB-KW"/>
</dbReference>
<dbReference type="EMBL" id="LNIX01000008">
    <property type="protein sequence ID" value="OXA50619.1"/>
    <property type="molecule type" value="Genomic_DNA"/>
</dbReference>
<keyword evidence="11" id="KW-0464">Manganese</keyword>
<comment type="subcellular location">
    <subcellularLocation>
        <location evidence="11">Golgi apparatus membrane</location>
        <topology evidence="11">Single-pass type II membrane protein</topology>
    </subcellularLocation>
    <subcellularLocation>
        <location evidence="1">Membrane</location>
        <topology evidence="1">Single-pass type II membrane protein</topology>
    </subcellularLocation>
</comment>
<dbReference type="Proteomes" id="UP000198287">
    <property type="component" value="Unassembled WGS sequence"/>
</dbReference>
<keyword evidence="8 11" id="KW-0472">Membrane</keyword>
<dbReference type="EC" id="2.4.1.135" evidence="3 11"/>
<evidence type="ECO:0000256" key="7">
    <source>
        <dbReference type="ARBA" id="ARBA00022989"/>
    </source>
</evidence>
<evidence type="ECO:0000256" key="2">
    <source>
        <dbReference type="ARBA" id="ARBA00007706"/>
    </source>
</evidence>
<organism evidence="12 13">
    <name type="scientific">Folsomia candida</name>
    <name type="common">Springtail</name>
    <dbReference type="NCBI Taxonomy" id="158441"/>
    <lineage>
        <taxon>Eukaryota</taxon>
        <taxon>Metazoa</taxon>
        <taxon>Ecdysozoa</taxon>
        <taxon>Arthropoda</taxon>
        <taxon>Hexapoda</taxon>
        <taxon>Collembola</taxon>
        <taxon>Entomobryomorpha</taxon>
        <taxon>Isotomoidea</taxon>
        <taxon>Isotomidae</taxon>
        <taxon>Proisotominae</taxon>
        <taxon>Folsomia</taxon>
    </lineage>
</organism>
<evidence type="ECO:0000313" key="13">
    <source>
        <dbReference type="Proteomes" id="UP000198287"/>
    </source>
</evidence>
<keyword evidence="9" id="KW-0325">Glycoprotein</keyword>